<dbReference type="SMART" id="SM00347">
    <property type="entry name" value="HTH_MARR"/>
    <property type="match status" value="1"/>
</dbReference>
<evidence type="ECO:0000259" key="4">
    <source>
        <dbReference type="PROSITE" id="PS50995"/>
    </source>
</evidence>
<keyword evidence="3" id="KW-0804">Transcription</keyword>
<keyword evidence="6" id="KW-1185">Reference proteome</keyword>
<evidence type="ECO:0000256" key="1">
    <source>
        <dbReference type="ARBA" id="ARBA00023015"/>
    </source>
</evidence>
<dbReference type="PANTHER" id="PTHR33164:SF64">
    <property type="entry name" value="TRANSCRIPTIONAL REGULATOR SLYA"/>
    <property type="match status" value="1"/>
</dbReference>
<feature type="domain" description="HTH marR-type" evidence="4">
    <location>
        <begin position="44"/>
        <end position="176"/>
    </location>
</feature>
<sequence length="182" mass="19265">MGKKDKSEKKAKQKKIKIDKIDKIDKIADHAGLDGEDAPEAASAPVLAPLLAQAARSMRTVLSRNLLESGLYAGQDGVMLALAETDGMTAGGLAGHLGVKAPTMTRTIGRMEAQGFLERKADAGDARLTKVYLTANGRERLQAIEAAADLSEATALKGMTDKQIRTLAKLLKVVDANLQGVE</sequence>
<comment type="caution">
    <text evidence="5">The sequence shown here is derived from an EMBL/GenBank/DDBJ whole genome shotgun (WGS) entry which is preliminary data.</text>
</comment>
<keyword evidence="1" id="KW-0805">Transcription regulation</keyword>
<dbReference type="SUPFAM" id="SSF46785">
    <property type="entry name" value="Winged helix' DNA-binding domain"/>
    <property type="match status" value="1"/>
</dbReference>
<dbReference type="PROSITE" id="PS50995">
    <property type="entry name" value="HTH_MARR_2"/>
    <property type="match status" value="1"/>
</dbReference>
<dbReference type="GO" id="GO:0003677">
    <property type="term" value="F:DNA binding"/>
    <property type="evidence" value="ECO:0007669"/>
    <property type="project" value="UniProtKB-KW"/>
</dbReference>
<organism evidence="5 6">
    <name type="scientific">Rhizobium quercicola</name>
    <dbReference type="NCBI Taxonomy" id="2901226"/>
    <lineage>
        <taxon>Bacteria</taxon>
        <taxon>Pseudomonadati</taxon>
        <taxon>Pseudomonadota</taxon>
        <taxon>Alphaproteobacteria</taxon>
        <taxon>Hyphomicrobiales</taxon>
        <taxon>Rhizobiaceae</taxon>
        <taxon>Rhizobium/Agrobacterium group</taxon>
        <taxon>Rhizobium</taxon>
    </lineage>
</organism>
<dbReference type="EMBL" id="JAJOZR010000014">
    <property type="protein sequence ID" value="MCD7111220.1"/>
    <property type="molecule type" value="Genomic_DNA"/>
</dbReference>
<gene>
    <name evidence="5" type="ORF">LRX75_19465</name>
</gene>
<protein>
    <submittedName>
        <fullName evidence="5">MarR family transcriptional regulator</fullName>
    </submittedName>
</protein>
<dbReference type="Proteomes" id="UP001139089">
    <property type="component" value="Unassembled WGS sequence"/>
</dbReference>
<evidence type="ECO:0000313" key="6">
    <source>
        <dbReference type="Proteomes" id="UP001139089"/>
    </source>
</evidence>
<dbReference type="PANTHER" id="PTHR33164">
    <property type="entry name" value="TRANSCRIPTIONAL REGULATOR, MARR FAMILY"/>
    <property type="match status" value="1"/>
</dbReference>
<reference evidence="5" key="1">
    <citation type="submission" date="2021-12" db="EMBL/GenBank/DDBJ databases">
        <authorList>
            <person name="Li Y."/>
        </authorList>
    </citation>
    <scope>NUCLEOTIDE SEQUENCE</scope>
    <source>
        <strain evidence="5">DKSPLA3</strain>
    </source>
</reference>
<dbReference type="InterPro" id="IPR036388">
    <property type="entry name" value="WH-like_DNA-bd_sf"/>
</dbReference>
<evidence type="ECO:0000313" key="5">
    <source>
        <dbReference type="EMBL" id="MCD7111220.1"/>
    </source>
</evidence>
<dbReference type="AlphaFoldDB" id="A0A9X1T2S5"/>
<dbReference type="InterPro" id="IPR000835">
    <property type="entry name" value="HTH_MarR-typ"/>
</dbReference>
<dbReference type="Gene3D" id="1.10.10.10">
    <property type="entry name" value="Winged helix-like DNA-binding domain superfamily/Winged helix DNA-binding domain"/>
    <property type="match status" value="1"/>
</dbReference>
<evidence type="ECO:0000256" key="3">
    <source>
        <dbReference type="ARBA" id="ARBA00023163"/>
    </source>
</evidence>
<dbReference type="InterPro" id="IPR036390">
    <property type="entry name" value="WH_DNA-bd_sf"/>
</dbReference>
<dbReference type="PRINTS" id="PR00598">
    <property type="entry name" value="HTHMARR"/>
</dbReference>
<proteinExistence type="predicted"/>
<accession>A0A9X1T2S5</accession>
<dbReference type="GO" id="GO:0006950">
    <property type="term" value="P:response to stress"/>
    <property type="evidence" value="ECO:0007669"/>
    <property type="project" value="TreeGrafter"/>
</dbReference>
<keyword evidence="2" id="KW-0238">DNA-binding</keyword>
<dbReference type="GO" id="GO:0003700">
    <property type="term" value="F:DNA-binding transcription factor activity"/>
    <property type="evidence" value="ECO:0007669"/>
    <property type="project" value="InterPro"/>
</dbReference>
<evidence type="ECO:0000256" key="2">
    <source>
        <dbReference type="ARBA" id="ARBA00023125"/>
    </source>
</evidence>
<dbReference type="Pfam" id="PF01047">
    <property type="entry name" value="MarR"/>
    <property type="match status" value="1"/>
</dbReference>
<dbReference type="InterPro" id="IPR039422">
    <property type="entry name" value="MarR/SlyA-like"/>
</dbReference>
<name>A0A9X1T2S5_9HYPH</name>
<dbReference type="RefSeq" id="WP_231816309.1">
    <property type="nucleotide sequence ID" value="NZ_JAJOZR010000014.1"/>
</dbReference>